<keyword evidence="8" id="KW-1185">Reference proteome</keyword>
<evidence type="ECO:0000256" key="3">
    <source>
        <dbReference type="ARBA" id="ARBA00022801"/>
    </source>
</evidence>
<dbReference type="PRINTS" id="PR01576">
    <property type="entry name" value="PDEFORMYLASE"/>
</dbReference>
<dbReference type="HAMAP" id="MF_00163">
    <property type="entry name" value="Pep_deformylase"/>
    <property type="match status" value="1"/>
</dbReference>
<dbReference type="PIRSF" id="PIRSF004749">
    <property type="entry name" value="Pep_def"/>
    <property type="match status" value="1"/>
</dbReference>
<evidence type="ECO:0000256" key="2">
    <source>
        <dbReference type="ARBA" id="ARBA00022723"/>
    </source>
</evidence>
<accession>A0A940NPW0</accession>
<dbReference type="PANTHER" id="PTHR10458">
    <property type="entry name" value="PEPTIDE DEFORMYLASE"/>
    <property type="match status" value="1"/>
</dbReference>
<comment type="cofactor">
    <cofactor evidence="6">
        <name>Fe(2+)</name>
        <dbReference type="ChEBI" id="CHEBI:29033"/>
    </cofactor>
    <text evidence="6">Binds 1 Fe(2+) ion.</text>
</comment>
<evidence type="ECO:0000256" key="5">
    <source>
        <dbReference type="ARBA" id="ARBA00023004"/>
    </source>
</evidence>
<comment type="catalytic activity">
    <reaction evidence="6">
        <text>N-terminal N-formyl-L-methionyl-[peptide] + H2O = N-terminal L-methionyl-[peptide] + formate</text>
        <dbReference type="Rhea" id="RHEA:24420"/>
        <dbReference type="Rhea" id="RHEA-COMP:10639"/>
        <dbReference type="Rhea" id="RHEA-COMP:10640"/>
        <dbReference type="ChEBI" id="CHEBI:15377"/>
        <dbReference type="ChEBI" id="CHEBI:15740"/>
        <dbReference type="ChEBI" id="CHEBI:49298"/>
        <dbReference type="ChEBI" id="CHEBI:64731"/>
        <dbReference type="EC" id="3.5.1.88"/>
    </reaction>
</comment>
<dbReference type="NCBIfam" id="TIGR00079">
    <property type="entry name" value="pept_deformyl"/>
    <property type="match status" value="1"/>
</dbReference>
<dbReference type="GO" id="GO:0046872">
    <property type="term" value="F:metal ion binding"/>
    <property type="evidence" value="ECO:0007669"/>
    <property type="project" value="UniProtKB-KW"/>
</dbReference>
<dbReference type="PANTHER" id="PTHR10458:SF8">
    <property type="entry name" value="PEPTIDE DEFORMYLASE 2"/>
    <property type="match status" value="1"/>
</dbReference>
<reference evidence="7" key="1">
    <citation type="submission" date="2021-04" db="EMBL/GenBank/DDBJ databases">
        <title>Genome seq and assembly of Bacillus sp.</title>
        <authorList>
            <person name="Chhetri G."/>
        </authorList>
    </citation>
    <scope>NUCLEOTIDE SEQUENCE</scope>
    <source>
        <strain evidence="7">RG28</strain>
    </source>
</reference>
<sequence length="184" mass="20626">MITMKDIIREGDPRLKEVSKEISLTPNEEDIELAKSLLEYVMNSQDPVISEQFGLRSGIGLAAPQIGVLKRAIAVHVTDSQDNLYSYAMLNPKIISHSVEQTYLSYGEGCLSVDREVSGYVPRYSRITVKGNDVNLGEVTIRLKGLPAIVFQHEIDHLNGIMFFDHIDKKDPFKVPDGVKPLER</sequence>
<dbReference type="EMBL" id="JAGIYQ010000003">
    <property type="protein sequence ID" value="MBP0724747.1"/>
    <property type="molecule type" value="Genomic_DNA"/>
</dbReference>
<dbReference type="Gene3D" id="3.90.45.10">
    <property type="entry name" value="Peptide deformylase"/>
    <property type="match status" value="1"/>
</dbReference>
<dbReference type="GO" id="GO:0006412">
    <property type="term" value="P:translation"/>
    <property type="evidence" value="ECO:0007669"/>
    <property type="project" value="UniProtKB-UniRule"/>
</dbReference>
<evidence type="ECO:0000256" key="6">
    <source>
        <dbReference type="HAMAP-Rule" id="MF_00163"/>
    </source>
</evidence>
<keyword evidence="3 6" id="KW-0378">Hydrolase</keyword>
<dbReference type="CDD" id="cd00487">
    <property type="entry name" value="Pep_deformylase"/>
    <property type="match status" value="1"/>
</dbReference>
<feature type="binding site" evidence="6">
    <location>
        <position position="157"/>
    </location>
    <ligand>
        <name>Fe cation</name>
        <dbReference type="ChEBI" id="CHEBI:24875"/>
    </ligand>
</feature>
<evidence type="ECO:0000313" key="8">
    <source>
        <dbReference type="Proteomes" id="UP000682134"/>
    </source>
</evidence>
<dbReference type="SUPFAM" id="SSF56420">
    <property type="entry name" value="Peptide deformylase"/>
    <property type="match status" value="1"/>
</dbReference>
<feature type="active site" evidence="6">
    <location>
        <position position="154"/>
    </location>
</feature>
<gene>
    <name evidence="6" type="primary">def</name>
    <name evidence="7" type="ORF">J5Y03_06035</name>
</gene>
<dbReference type="RefSeq" id="WP_209403580.1">
    <property type="nucleotide sequence ID" value="NZ_JAGIYQ010000003.1"/>
</dbReference>
<dbReference type="FunFam" id="3.90.45.10:FF:000002">
    <property type="entry name" value="Peptide deformylase"/>
    <property type="match status" value="1"/>
</dbReference>
<protein>
    <recommendedName>
        <fullName evidence="6">Peptide deformylase</fullName>
        <shortName evidence="6">PDF</shortName>
        <ecNumber evidence="6">3.5.1.88</ecNumber>
    </recommendedName>
    <alternativeName>
        <fullName evidence="6">Polypeptide deformylase</fullName>
    </alternativeName>
</protein>
<evidence type="ECO:0000256" key="4">
    <source>
        <dbReference type="ARBA" id="ARBA00022917"/>
    </source>
</evidence>
<proteinExistence type="inferred from homology"/>
<dbReference type="Proteomes" id="UP000682134">
    <property type="component" value="Unassembled WGS sequence"/>
</dbReference>
<evidence type="ECO:0000256" key="1">
    <source>
        <dbReference type="ARBA" id="ARBA00010759"/>
    </source>
</evidence>
<dbReference type="InterPro" id="IPR036821">
    <property type="entry name" value="Peptide_deformylase_sf"/>
</dbReference>
<comment type="function">
    <text evidence="6">Removes the formyl group from the N-terminal Met of newly synthesized proteins. Requires at least a dipeptide for an efficient rate of reaction. N-terminal L-methionine is a prerequisite for activity but the enzyme has broad specificity at other positions.</text>
</comment>
<keyword evidence="4 6" id="KW-0648">Protein biosynthesis</keyword>
<evidence type="ECO:0000313" key="7">
    <source>
        <dbReference type="EMBL" id="MBP0724747.1"/>
    </source>
</evidence>
<feature type="binding site" evidence="6">
    <location>
        <position position="110"/>
    </location>
    <ligand>
        <name>Fe cation</name>
        <dbReference type="ChEBI" id="CHEBI:24875"/>
    </ligand>
</feature>
<organism evidence="7 8">
    <name type="scientific">Gottfriedia endophytica</name>
    <dbReference type="NCBI Taxonomy" id="2820819"/>
    <lineage>
        <taxon>Bacteria</taxon>
        <taxon>Bacillati</taxon>
        <taxon>Bacillota</taxon>
        <taxon>Bacilli</taxon>
        <taxon>Bacillales</taxon>
        <taxon>Bacillaceae</taxon>
        <taxon>Gottfriedia</taxon>
    </lineage>
</organism>
<comment type="caution">
    <text evidence="7">The sequence shown here is derived from an EMBL/GenBank/DDBJ whole genome shotgun (WGS) entry which is preliminary data.</text>
</comment>
<dbReference type="GO" id="GO:0042586">
    <property type="term" value="F:peptide deformylase activity"/>
    <property type="evidence" value="ECO:0007669"/>
    <property type="project" value="UniProtKB-UniRule"/>
</dbReference>
<keyword evidence="2 6" id="KW-0479">Metal-binding</keyword>
<dbReference type="AlphaFoldDB" id="A0A940NPW0"/>
<name>A0A940NPW0_9BACI</name>
<dbReference type="InterPro" id="IPR023635">
    <property type="entry name" value="Peptide_deformylase"/>
</dbReference>
<dbReference type="EC" id="3.5.1.88" evidence="6"/>
<feature type="binding site" evidence="6">
    <location>
        <position position="153"/>
    </location>
    <ligand>
        <name>Fe cation</name>
        <dbReference type="ChEBI" id="CHEBI:24875"/>
    </ligand>
</feature>
<keyword evidence="5 6" id="KW-0408">Iron</keyword>
<dbReference type="Pfam" id="PF01327">
    <property type="entry name" value="Pep_deformylase"/>
    <property type="match status" value="1"/>
</dbReference>
<comment type="similarity">
    <text evidence="1 6">Belongs to the polypeptide deformylase family.</text>
</comment>